<protein>
    <submittedName>
        <fullName evidence="2">Sel1 domain protein repeat-containing protein</fullName>
    </submittedName>
</protein>
<feature type="chain" id="PRO_5008544133" evidence="1">
    <location>
        <begin position="20"/>
        <end position="229"/>
    </location>
</feature>
<keyword evidence="1" id="KW-0732">Signal</keyword>
<proteinExistence type="predicted"/>
<dbReference type="KEGG" id="ksd:KS2013_1554"/>
<dbReference type="AlphaFoldDB" id="A0A1B3BBT6"/>
<dbReference type="Gene3D" id="1.25.40.10">
    <property type="entry name" value="Tetratricopeptide repeat domain"/>
    <property type="match status" value="1"/>
</dbReference>
<dbReference type="OrthoDB" id="6193159at2"/>
<dbReference type="Proteomes" id="UP000094147">
    <property type="component" value="Chromosome"/>
</dbReference>
<keyword evidence="3" id="KW-1185">Reference proteome</keyword>
<evidence type="ECO:0000313" key="3">
    <source>
        <dbReference type="Proteomes" id="UP000094147"/>
    </source>
</evidence>
<dbReference type="PATRIC" id="fig|1144748.3.peg.1566"/>
<name>A0A1B3BBT6_9GAMM</name>
<reference evidence="3" key="1">
    <citation type="submission" date="2015-08" db="EMBL/GenBank/DDBJ databases">
        <authorList>
            <person name="Kim K.M."/>
        </authorList>
    </citation>
    <scope>NUCLEOTIDE SEQUENCE [LARGE SCALE GENOMIC DNA]</scope>
    <source>
        <strain evidence="3">KCTC 23892</strain>
    </source>
</reference>
<dbReference type="RefSeq" id="WP_068992174.1">
    <property type="nucleotide sequence ID" value="NZ_CP012418.1"/>
</dbReference>
<feature type="signal peptide" evidence="1">
    <location>
        <begin position="1"/>
        <end position="19"/>
    </location>
</feature>
<evidence type="ECO:0000313" key="2">
    <source>
        <dbReference type="EMBL" id="AOE50264.1"/>
    </source>
</evidence>
<dbReference type="InterPro" id="IPR011990">
    <property type="entry name" value="TPR-like_helical_dom_sf"/>
</dbReference>
<gene>
    <name evidence="2" type="ORF">KS2013_1554</name>
</gene>
<accession>A0A1B3BBT6</accession>
<sequence precursor="true">MLKLILSIFIITLSASTLAQSKSIYIIQKKDQELADEYFKKGNYEEARSLYFQLAGAGDKYAQYILSIMELQGLNGKPSLIKAYSWAKVAKENNSPQLVAHYKKLAALVPSNREDEFIEASSEIYEKYSNLGVAKKYLRYLRDDFPKCTGSLSRVSVSACERIRVVCNASAIRPSMIPDYAGNDRCLEFVAKIRPENLKRMKKDINQLQDYVEKQEQKKTSVIIKEENK</sequence>
<dbReference type="SUPFAM" id="SSF81901">
    <property type="entry name" value="HCP-like"/>
    <property type="match status" value="1"/>
</dbReference>
<organism evidence="2 3">
    <name type="scientific">Kangiella sediminilitoris</name>
    <dbReference type="NCBI Taxonomy" id="1144748"/>
    <lineage>
        <taxon>Bacteria</taxon>
        <taxon>Pseudomonadati</taxon>
        <taxon>Pseudomonadota</taxon>
        <taxon>Gammaproteobacteria</taxon>
        <taxon>Kangiellales</taxon>
        <taxon>Kangiellaceae</taxon>
        <taxon>Kangiella</taxon>
    </lineage>
</organism>
<dbReference type="EMBL" id="CP012418">
    <property type="protein sequence ID" value="AOE50264.1"/>
    <property type="molecule type" value="Genomic_DNA"/>
</dbReference>
<evidence type="ECO:0000256" key="1">
    <source>
        <dbReference type="SAM" id="SignalP"/>
    </source>
</evidence>